<protein>
    <recommendedName>
        <fullName evidence="4">DUF834 domain-containing protein</fullName>
    </recommendedName>
</protein>
<keyword evidence="3" id="KW-1185">Reference proteome</keyword>
<reference evidence="2 3" key="1">
    <citation type="submission" date="2012-08" db="EMBL/GenBank/DDBJ databases">
        <title>Oryza genome evolution.</title>
        <authorList>
            <person name="Wing R.A."/>
        </authorList>
    </citation>
    <scope>NUCLEOTIDE SEQUENCE</scope>
</reference>
<proteinExistence type="predicted"/>
<evidence type="ECO:0000313" key="3">
    <source>
        <dbReference type="Proteomes" id="UP000032180"/>
    </source>
</evidence>
<reference evidence="3" key="2">
    <citation type="submission" date="2013-12" db="EMBL/GenBank/DDBJ databases">
        <authorList>
            <person name="Yu Y."/>
            <person name="Lee S."/>
            <person name="de Baynast K."/>
            <person name="Wissotski M."/>
            <person name="Liu L."/>
            <person name="Talag J."/>
            <person name="Goicoechea J."/>
            <person name="Angelova A."/>
            <person name="Jetty R."/>
            <person name="Kudrna D."/>
            <person name="Golser W."/>
            <person name="Rivera L."/>
            <person name="Zhang J."/>
            <person name="Wing R."/>
        </authorList>
    </citation>
    <scope>NUCLEOTIDE SEQUENCE</scope>
</reference>
<dbReference type="HOGENOM" id="CLU_2174629_0_0_1"/>
<dbReference type="EnsemblPlants" id="LPERR02G14840.1">
    <property type="protein sequence ID" value="LPERR02G14840.1"/>
    <property type="gene ID" value="LPERR02G14840"/>
</dbReference>
<reference evidence="2" key="3">
    <citation type="submission" date="2015-04" db="UniProtKB">
        <authorList>
            <consortium name="EnsemblPlants"/>
        </authorList>
    </citation>
    <scope>IDENTIFICATION</scope>
</reference>
<dbReference type="Proteomes" id="UP000032180">
    <property type="component" value="Chromosome 2"/>
</dbReference>
<evidence type="ECO:0000256" key="1">
    <source>
        <dbReference type="SAM" id="MobiDB-lite"/>
    </source>
</evidence>
<feature type="region of interest" description="Disordered" evidence="1">
    <location>
        <begin position="50"/>
        <end position="71"/>
    </location>
</feature>
<evidence type="ECO:0000313" key="2">
    <source>
        <dbReference type="EnsemblPlants" id="LPERR02G14840.1"/>
    </source>
</evidence>
<accession>A0A0D9VGH8</accession>
<dbReference type="Gramene" id="LPERR02G14840.1">
    <property type="protein sequence ID" value="LPERR02G14840.1"/>
    <property type="gene ID" value="LPERR02G14840"/>
</dbReference>
<evidence type="ECO:0008006" key="4">
    <source>
        <dbReference type="Google" id="ProtNLM"/>
    </source>
</evidence>
<dbReference type="AlphaFoldDB" id="A0A0D9VGH8"/>
<name>A0A0D9VGH8_9ORYZ</name>
<sequence length="110" mass="11816">MPMMSKPAKPRGVQGAHGVVMGAREDVEDQCARGRAVDEDGDLIAAVIKEDDAEEPMQSNHGGRAIMPVVPDPWMTRDESAQRGLGEKASKTVAVREWRRGRDAGAACSC</sequence>
<organism evidence="2 3">
    <name type="scientific">Leersia perrieri</name>
    <dbReference type="NCBI Taxonomy" id="77586"/>
    <lineage>
        <taxon>Eukaryota</taxon>
        <taxon>Viridiplantae</taxon>
        <taxon>Streptophyta</taxon>
        <taxon>Embryophyta</taxon>
        <taxon>Tracheophyta</taxon>
        <taxon>Spermatophyta</taxon>
        <taxon>Magnoliopsida</taxon>
        <taxon>Liliopsida</taxon>
        <taxon>Poales</taxon>
        <taxon>Poaceae</taxon>
        <taxon>BOP clade</taxon>
        <taxon>Oryzoideae</taxon>
        <taxon>Oryzeae</taxon>
        <taxon>Oryzinae</taxon>
        <taxon>Leersia</taxon>
    </lineage>
</organism>